<feature type="transmembrane region" description="Helical" evidence="6">
    <location>
        <begin position="91"/>
        <end position="118"/>
    </location>
</feature>
<keyword evidence="8" id="KW-1185">Reference proteome</keyword>
<evidence type="ECO:0000256" key="2">
    <source>
        <dbReference type="ARBA" id="ARBA00022475"/>
    </source>
</evidence>
<sequence length="481" mass="51765">MQRSQKSAQTLQQNLKISWVYAMAVGSAVGWGAFVLPYEWLSSSGLWAVITGFVIGTMLIAVIGLNYGYATRALPVTGGGIAFALARFGRVHGFIAGWSLMLGYVSIVSLNASAVPLVLRLIVPEVMMQLPLYSVSGWVIYAPEVAVSSLFLLAFAYLNVKNTALSGWVQFMAVVLMLLSVAVILFGTTSHYVNFGDTLALTTPQGVNFWAAVATIVAFAPWAYVGFDGIPQVAGEFFFDAKKITKLILASIFSAGFLYIALIVAASFALGGDLTKFAGNSWEIGSAIAQVMGKFGLSLMVLAVAAGVLTGLNGFYVAASRVVLTMGKSQMLPNAAAKLHERYRTPHLAIYAIMAVCLISPWFGRAALLWIVDMASVGIAITFFYVCACSHKLATTGEIFGMKRQQPNQVQAWIGVLGMAIALGFLLLLFVPQSAAFLSLPARIALSVWAVVGVLFYFFKRRDIFSLSDEALRQVLFAKIL</sequence>
<dbReference type="AlphaFoldDB" id="A0A1N7FDI4"/>
<dbReference type="PANTHER" id="PTHR42770">
    <property type="entry name" value="AMINO ACID TRANSPORTER-RELATED"/>
    <property type="match status" value="1"/>
</dbReference>
<feature type="transmembrane region" description="Helical" evidence="6">
    <location>
        <begin position="437"/>
        <end position="459"/>
    </location>
</feature>
<dbReference type="Gene3D" id="1.20.1740.10">
    <property type="entry name" value="Amino acid/polyamine transporter I"/>
    <property type="match status" value="1"/>
</dbReference>
<feature type="transmembrane region" description="Helical" evidence="6">
    <location>
        <begin position="299"/>
        <end position="324"/>
    </location>
</feature>
<feature type="transmembrane region" description="Helical" evidence="6">
    <location>
        <begin position="165"/>
        <end position="187"/>
    </location>
</feature>
<feature type="transmembrane region" description="Helical" evidence="6">
    <location>
        <begin position="46"/>
        <end position="70"/>
    </location>
</feature>
<evidence type="ECO:0000256" key="3">
    <source>
        <dbReference type="ARBA" id="ARBA00022692"/>
    </source>
</evidence>
<feature type="transmembrane region" description="Helical" evidence="6">
    <location>
        <begin position="207"/>
        <end position="227"/>
    </location>
</feature>
<evidence type="ECO:0000256" key="4">
    <source>
        <dbReference type="ARBA" id="ARBA00022989"/>
    </source>
</evidence>
<comment type="subcellular location">
    <subcellularLocation>
        <location evidence="1">Cell membrane</location>
        <topology evidence="1">Multi-pass membrane protein</topology>
    </subcellularLocation>
</comment>
<evidence type="ECO:0000313" key="8">
    <source>
        <dbReference type="Proteomes" id="UP000187495"/>
    </source>
</evidence>
<feature type="transmembrane region" description="Helical" evidence="6">
    <location>
        <begin position="138"/>
        <end position="158"/>
    </location>
</feature>
<dbReference type="PANTHER" id="PTHR42770:SF7">
    <property type="entry name" value="MEMBRANE PROTEIN"/>
    <property type="match status" value="1"/>
</dbReference>
<organism evidence="7 8">
    <name type="scientific">Moraxella cuniculi DSM 21768</name>
    <dbReference type="NCBI Taxonomy" id="1122245"/>
    <lineage>
        <taxon>Bacteria</taxon>
        <taxon>Pseudomonadati</taxon>
        <taxon>Pseudomonadota</taxon>
        <taxon>Gammaproteobacteria</taxon>
        <taxon>Moraxellales</taxon>
        <taxon>Moraxellaceae</taxon>
        <taxon>Moraxella</taxon>
    </lineage>
</organism>
<feature type="transmembrane region" description="Helical" evidence="6">
    <location>
        <begin position="247"/>
        <end position="270"/>
    </location>
</feature>
<evidence type="ECO:0000313" key="7">
    <source>
        <dbReference type="EMBL" id="SIR98387.1"/>
    </source>
</evidence>
<keyword evidence="3 6" id="KW-0812">Transmembrane</keyword>
<keyword evidence="2" id="KW-1003">Cell membrane</keyword>
<dbReference type="GO" id="GO:0022857">
    <property type="term" value="F:transmembrane transporter activity"/>
    <property type="evidence" value="ECO:0007669"/>
    <property type="project" value="InterPro"/>
</dbReference>
<reference evidence="8" key="1">
    <citation type="submission" date="2017-01" db="EMBL/GenBank/DDBJ databases">
        <authorList>
            <person name="Varghese N."/>
            <person name="Submissions S."/>
        </authorList>
    </citation>
    <scope>NUCLEOTIDE SEQUENCE [LARGE SCALE GENOMIC DNA]</scope>
    <source>
        <strain evidence="8">DSM 21768</strain>
    </source>
</reference>
<dbReference type="PIRSF" id="PIRSF006060">
    <property type="entry name" value="AA_transporter"/>
    <property type="match status" value="1"/>
</dbReference>
<feature type="transmembrane region" description="Helical" evidence="6">
    <location>
        <begin position="345"/>
        <end position="363"/>
    </location>
</feature>
<dbReference type="Pfam" id="PF13520">
    <property type="entry name" value="AA_permease_2"/>
    <property type="match status" value="1"/>
</dbReference>
<accession>A0A1N7FDI4</accession>
<dbReference type="GO" id="GO:0005886">
    <property type="term" value="C:plasma membrane"/>
    <property type="evidence" value="ECO:0007669"/>
    <property type="project" value="UniProtKB-SubCell"/>
</dbReference>
<proteinExistence type="predicted"/>
<dbReference type="RefSeq" id="WP_076555623.1">
    <property type="nucleotide sequence ID" value="NZ_FTNU01000012.1"/>
</dbReference>
<protein>
    <submittedName>
        <fullName evidence="7">Amino acid/polyamine/organocation transporter, APC superfamily</fullName>
    </submittedName>
</protein>
<dbReference type="InterPro" id="IPR002293">
    <property type="entry name" value="AA/rel_permease1"/>
</dbReference>
<evidence type="ECO:0000256" key="1">
    <source>
        <dbReference type="ARBA" id="ARBA00004651"/>
    </source>
</evidence>
<feature type="transmembrane region" description="Helical" evidence="6">
    <location>
        <begin position="410"/>
        <end position="431"/>
    </location>
</feature>
<gene>
    <name evidence="7" type="ORF">SAMN02745664_11225</name>
</gene>
<evidence type="ECO:0000256" key="5">
    <source>
        <dbReference type="ARBA" id="ARBA00023136"/>
    </source>
</evidence>
<evidence type="ECO:0000256" key="6">
    <source>
        <dbReference type="SAM" id="Phobius"/>
    </source>
</evidence>
<dbReference type="STRING" id="34061.B0189_04005"/>
<keyword evidence="4 6" id="KW-1133">Transmembrane helix</keyword>
<dbReference type="EMBL" id="FTNU01000012">
    <property type="protein sequence ID" value="SIR98387.1"/>
    <property type="molecule type" value="Genomic_DNA"/>
</dbReference>
<feature type="transmembrane region" description="Helical" evidence="6">
    <location>
        <begin position="20"/>
        <end position="40"/>
    </location>
</feature>
<keyword evidence="5 6" id="KW-0472">Membrane</keyword>
<dbReference type="InterPro" id="IPR050367">
    <property type="entry name" value="APC_superfamily"/>
</dbReference>
<name>A0A1N7FDI4_9GAMM</name>
<dbReference type="Proteomes" id="UP000187495">
    <property type="component" value="Unassembled WGS sequence"/>
</dbReference>
<feature type="transmembrane region" description="Helical" evidence="6">
    <location>
        <begin position="369"/>
        <end position="389"/>
    </location>
</feature>